<evidence type="ECO:0000313" key="2">
    <source>
        <dbReference type="Proteomes" id="UP001488805"/>
    </source>
</evidence>
<reference evidence="1 2" key="1">
    <citation type="journal article" date="2024" name="Genome Biol. Evol.">
        <title>Chromosome-level genome assembly of the viviparous eelpout Zoarces viviparus.</title>
        <authorList>
            <person name="Fuhrmann N."/>
            <person name="Brasseur M.V."/>
            <person name="Bakowski C.E."/>
            <person name="Podsiadlowski L."/>
            <person name="Prost S."/>
            <person name="Krehenwinkel H."/>
            <person name="Mayer C."/>
        </authorList>
    </citation>
    <scope>NUCLEOTIDE SEQUENCE [LARGE SCALE GENOMIC DNA]</scope>
    <source>
        <strain evidence="1">NO-MEL_2022_Ind0_liver</strain>
    </source>
</reference>
<gene>
    <name evidence="1" type="ORF">VZT92_022011</name>
</gene>
<dbReference type="AlphaFoldDB" id="A0AAW1EBU6"/>
<name>A0AAW1EBU6_ZOAVI</name>
<evidence type="ECO:0000313" key="1">
    <source>
        <dbReference type="EMBL" id="KAK9519270.1"/>
    </source>
</evidence>
<dbReference type="Proteomes" id="UP001488805">
    <property type="component" value="Unassembled WGS sequence"/>
</dbReference>
<dbReference type="EMBL" id="JBCEZU010000434">
    <property type="protein sequence ID" value="KAK9519270.1"/>
    <property type="molecule type" value="Genomic_DNA"/>
</dbReference>
<accession>A0AAW1EBU6</accession>
<protein>
    <submittedName>
        <fullName evidence="1">Uncharacterized protein</fullName>
    </submittedName>
</protein>
<proteinExistence type="predicted"/>
<keyword evidence="2" id="KW-1185">Reference proteome</keyword>
<organism evidence="1 2">
    <name type="scientific">Zoarces viviparus</name>
    <name type="common">Viviparous eelpout</name>
    <name type="synonym">Blennius viviparus</name>
    <dbReference type="NCBI Taxonomy" id="48416"/>
    <lineage>
        <taxon>Eukaryota</taxon>
        <taxon>Metazoa</taxon>
        <taxon>Chordata</taxon>
        <taxon>Craniata</taxon>
        <taxon>Vertebrata</taxon>
        <taxon>Euteleostomi</taxon>
        <taxon>Actinopterygii</taxon>
        <taxon>Neopterygii</taxon>
        <taxon>Teleostei</taxon>
        <taxon>Neoteleostei</taxon>
        <taxon>Acanthomorphata</taxon>
        <taxon>Eupercaria</taxon>
        <taxon>Perciformes</taxon>
        <taxon>Cottioidei</taxon>
        <taxon>Zoarcales</taxon>
        <taxon>Zoarcidae</taxon>
        <taxon>Zoarcinae</taxon>
        <taxon>Zoarces</taxon>
    </lineage>
</organism>
<sequence length="69" mass="8063">MDEHKPLDSKNGRYCTGIDERRFSVWTTLVHYRLCCGERERHPHAGVRRVLDSVFREDIQVKTEGSVCS</sequence>
<comment type="caution">
    <text evidence="1">The sequence shown here is derived from an EMBL/GenBank/DDBJ whole genome shotgun (WGS) entry which is preliminary data.</text>
</comment>